<dbReference type="Pfam" id="PF05986">
    <property type="entry name" value="ADAMTS_spacer1"/>
    <property type="match status" value="1"/>
</dbReference>
<feature type="domain" description="ADAMTS/ADAMTS-like Spacer 1" evidence="3">
    <location>
        <begin position="197"/>
        <end position="272"/>
    </location>
</feature>
<reference evidence="4 5" key="1">
    <citation type="submission" date="2023-05" db="EMBL/GenBank/DDBJ databases">
        <title>B98-5 Cell Line De Novo Hybrid Assembly: An Optical Mapping Approach.</title>
        <authorList>
            <person name="Kananen K."/>
            <person name="Auerbach J.A."/>
            <person name="Kautto E."/>
            <person name="Blachly J.S."/>
        </authorList>
    </citation>
    <scope>NUCLEOTIDE SEQUENCE [LARGE SCALE GENOMIC DNA]</scope>
    <source>
        <strain evidence="4">B95-8</strain>
        <tissue evidence="4">Cell line</tissue>
    </source>
</reference>
<dbReference type="PANTHER" id="PTHR13723:SF26">
    <property type="entry name" value="A DISINTEGRIN AND METALLOPROTEINASE WITH THROMBOSPONDIN MOTIFS 10"/>
    <property type="match status" value="1"/>
</dbReference>
<dbReference type="InterPro" id="IPR050439">
    <property type="entry name" value="ADAMTS_ADAMTS-like"/>
</dbReference>
<gene>
    <name evidence="4" type="primary">ADAMTS10_2</name>
    <name evidence="4" type="ORF">P7K49_033181</name>
</gene>
<organism evidence="4 5">
    <name type="scientific">Saguinus oedipus</name>
    <name type="common">Cotton-top tamarin</name>
    <name type="synonym">Oedipomidas oedipus</name>
    <dbReference type="NCBI Taxonomy" id="9490"/>
    <lineage>
        <taxon>Eukaryota</taxon>
        <taxon>Metazoa</taxon>
        <taxon>Chordata</taxon>
        <taxon>Craniata</taxon>
        <taxon>Vertebrata</taxon>
        <taxon>Euteleostomi</taxon>
        <taxon>Mammalia</taxon>
        <taxon>Eutheria</taxon>
        <taxon>Euarchontoglires</taxon>
        <taxon>Primates</taxon>
        <taxon>Haplorrhini</taxon>
        <taxon>Platyrrhini</taxon>
        <taxon>Cebidae</taxon>
        <taxon>Callitrichinae</taxon>
        <taxon>Saguinus</taxon>
    </lineage>
</organism>
<dbReference type="Gene3D" id="2.20.100.10">
    <property type="entry name" value="Thrombospondin type-1 (TSP1) repeat"/>
    <property type="match status" value="1"/>
</dbReference>
<dbReference type="InterPro" id="IPR000884">
    <property type="entry name" value="TSP1_rpt"/>
</dbReference>
<keyword evidence="4" id="KW-0645">Protease</keyword>
<dbReference type="PANTHER" id="PTHR13723">
    <property type="entry name" value="ADAMTS A DISINTEGRIN AND METALLOPROTEASE WITH THROMBOSPONDIN MOTIFS PROTEASE"/>
    <property type="match status" value="1"/>
</dbReference>
<dbReference type="Proteomes" id="UP001266305">
    <property type="component" value="Unassembled WGS sequence"/>
</dbReference>
<accession>A0ABQ9TR73</accession>
<sequence length="371" mass="39526">MGPRLDAVSPQSLCPSCPSSWVWDLFLLASLPKGVRRESWDGLAHGVTGLCPPGGVKACSLTCLAEGFNFYTERAAAVVDGTPCRPDTVDICVSGECKVQGMPREWERRWGAGVGCRGCLADTLSTQHVGCDRVLGSDLREDKCRVCGGDGSACETIEGVFSPASPGAAWISLLFLLKELMPGLGGRERHIPSSVSQKTWALKGDQESLLLEGLPGTPQPHRLPLAGTTFQLRQGPDQVQSLEALGPINASLIIMVLARTELPALRYRFNAPIARDSLPPYSWHYAPWTKCSAQCAGGEAGGGGKHRIPGLRSSGLGGAEQAFHPPPGSQVQAVECRNQLDSSAVAPHYCSAHSKLPKRQRACNTEPCPPE</sequence>
<evidence type="ECO:0000259" key="3">
    <source>
        <dbReference type="Pfam" id="PF05986"/>
    </source>
</evidence>
<keyword evidence="4" id="KW-0378">Hydrolase</keyword>
<evidence type="ECO:0000313" key="4">
    <source>
        <dbReference type="EMBL" id="KAK2087274.1"/>
    </source>
</evidence>
<evidence type="ECO:0000256" key="2">
    <source>
        <dbReference type="ARBA" id="ARBA00022525"/>
    </source>
</evidence>
<proteinExistence type="predicted"/>
<dbReference type="InterPro" id="IPR010294">
    <property type="entry name" value="ADAMTS_spacer1"/>
</dbReference>
<dbReference type="EMBL" id="JASSZA010000019">
    <property type="protein sequence ID" value="KAK2087274.1"/>
    <property type="molecule type" value="Genomic_DNA"/>
</dbReference>
<dbReference type="InterPro" id="IPR036383">
    <property type="entry name" value="TSP1_rpt_sf"/>
</dbReference>
<comment type="caution">
    <text evidence="4">The sequence shown here is derived from an EMBL/GenBank/DDBJ whole genome shotgun (WGS) entry which is preliminary data.</text>
</comment>
<keyword evidence="5" id="KW-1185">Reference proteome</keyword>
<dbReference type="PROSITE" id="PS50092">
    <property type="entry name" value="TSP1"/>
    <property type="match status" value="1"/>
</dbReference>
<protein>
    <submittedName>
        <fullName evidence="4">A disintegrin and metalloproteinase with thrombospondin motifs 10</fullName>
    </submittedName>
</protein>
<evidence type="ECO:0000313" key="5">
    <source>
        <dbReference type="Proteomes" id="UP001266305"/>
    </source>
</evidence>
<keyword evidence="4" id="KW-0482">Metalloprotease</keyword>
<comment type="subcellular location">
    <subcellularLocation>
        <location evidence="1">Secreted</location>
    </subcellularLocation>
</comment>
<dbReference type="GO" id="GO:0008237">
    <property type="term" value="F:metallopeptidase activity"/>
    <property type="evidence" value="ECO:0007669"/>
    <property type="project" value="UniProtKB-KW"/>
</dbReference>
<keyword evidence="2" id="KW-0964">Secreted</keyword>
<evidence type="ECO:0000256" key="1">
    <source>
        <dbReference type="ARBA" id="ARBA00004613"/>
    </source>
</evidence>
<dbReference type="Gene3D" id="2.60.120.830">
    <property type="match status" value="1"/>
</dbReference>
<name>A0ABQ9TR73_SAGOE</name>